<sequence>MPCSEDGAAAAAAAVDEADPAAAAAVAAADADADAQFDDVAAEEPPSVEQRVHNFIGCVLEPLVKAGVVSHLLAEKVAGKATAKVMKRHADADDVQFLVREYAAVTRLVTDLTDHYQRQGFE</sequence>
<dbReference type="Proteomes" id="UP001244341">
    <property type="component" value="Chromosome 11b"/>
</dbReference>
<accession>A0ABY8UGB5</accession>
<evidence type="ECO:0000313" key="1">
    <source>
        <dbReference type="EMBL" id="WIA20307.1"/>
    </source>
</evidence>
<protein>
    <submittedName>
        <fullName evidence="1">Uncharacterized protein</fullName>
    </submittedName>
</protein>
<keyword evidence="2" id="KW-1185">Reference proteome</keyword>
<dbReference type="EMBL" id="CP126218">
    <property type="protein sequence ID" value="WIA20307.1"/>
    <property type="molecule type" value="Genomic_DNA"/>
</dbReference>
<name>A0ABY8UGB5_TETOB</name>
<proteinExistence type="predicted"/>
<gene>
    <name evidence="1" type="ORF">OEZ85_006139</name>
</gene>
<organism evidence="1 2">
    <name type="scientific">Tetradesmus obliquus</name>
    <name type="common">Green alga</name>
    <name type="synonym">Acutodesmus obliquus</name>
    <dbReference type="NCBI Taxonomy" id="3088"/>
    <lineage>
        <taxon>Eukaryota</taxon>
        <taxon>Viridiplantae</taxon>
        <taxon>Chlorophyta</taxon>
        <taxon>core chlorophytes</taxon>
        <taxon>Chlorophyceae</taxon>
        <taxon>CS clade</taxon>
        <taxon>Sphaeropleales</taxon>
        <taxon>Scenedesmaceae</taxon>
        <taxon>Tetradesmus</taxon>
    </lineage>
</organism>
<reference evidence="1 2" key="1">
    <citation type="submission" date="2023-05" db="EMBL/GenBank/DDBJ databases">
        <title>A 100% complete, gapless, phased diploid assembly of the Scenedesmus obliquus UTEX 3031 genome.</title>
        <authorList>
            <person name="Biondi T.C."/>
            <person name="Hanschen E.R."/>
            <person name="Kwon T."/>
            <person name="Eng W."/>
            <person name="Kruse C.P.S."/>
            <person name="Koehler S.I."/>
            <person name="Kunde Y."/>
            <person name="Gleasner C.D."/>
            <person name="You Mak K.T."/>
            <person name="Polle J."/>
            <person name="Hovde B.T."/>
            <person name="Starkenburg S.R."/>
        </authorList>
    </citation>
    <scope>NUCLEOTIDE SEQUENCE [LARGE SCALE GENOMIC DNA]</scope>
    <source>
        <strain evidence="1 2">DOE0152z</strain>
    </source>
</reference>
<evidence type="ECO:0000313" key="2">
    <source>
        <dbReference type="Proteomes" id="UP001244341"/>
    </source>
</evidence>